<dbReference type="Proteomes" id="UP000037460">
    <property type="component" value="Unassembled WGS sequence"/>
</dbReference>
<evidence type="ECO:0000313" key="2">
    <source>
        <dbReference type="Proteomes" id="UP000037460"/>
    </source>
</evidence>
<comment type="caution">
    <text evidence="1">The sequence shown here is derived from an EMBL/GenBank/DDBJ whole genome shotgun (WGS) entry which is preliminary data.</text>
</comment>
<reference evidence="2" key="1">
    <citation type="journal article" date="2015" name="PLoS Genet.">
        <title>Genome Sequence and Transcriptome Analyses of Chrysochromulina tobin: Metabolic Tools for Enhanced Algal Fitness in the Prominent Order Prymnesiales (Haptophyceae).</title>
        <authorList>
            <person name="Hovde B.T."/>
            <person name="Deodato C.R."/>
            <person name="Hunsperger H.M."/>
            <person name="Ryken S.A."/>
            <person name="Yost W."/>
            <person name="Jha R.K."/>
            <person name="Patterson J."/>
            <person name="Monnat R.J. Jr."/>
            <person name="Barlow S.B."/>
            <person name="Starkenburg S.R."/>
            <person name="Cattolico R.A."/>
        </authorList>
    </citation>
    <scope>NUCLEOTIDE SEQUENCE</scope>
    <source>
        <strain evidence="2">CCMP291</strain>
    </source>
</reference>
<sequence>MTEAARLSRKAMKRAIQNGASTGNAETDATVQKWKLQGKLMRAKGKRKALKGAGDWPQGKQCDSYIDHSAGSPMSSAAMIRWASSNSSLLAYLYPQKKPETVEEGWQALLPGCRVVPSGCWCFHVAGSMVKADNPRGAERCVPKDTLMNCMDPAAGAFHMMSRRNCSCFAQRPAAPPCLFGDMRPAKLLAIISACRAAGVTHIIEQGRYGGLSAYIYALHGFKVTSVELLPLVEVSAAMRTLAPQLTMVDADGRASVIELVNAAPKDEKLAVIFDGEKRHTAYETYLSVKQRVSLAAFDDSNLDSGDFPKMLQTRGEAAWHTWDCAFMREHNDSHPLRFLEKELIAAGKQLLDKELSTGVPGNAVQKLRRQKQIDEHGRLMFHGGMEDLSRFHTTLVRGGGAWLA</sequence>
<dbReference type="EMBL" id="JWZX01002716">
    <property type="protein sequence ID" value="KOO27420.1"/>
    <property type="molecule type" value="Genomic_DNA"/>
</dbReference>
<gene>
    <name evidence="1" type="ORF">Ctob_005290</name>
</gene>
<proteinExistence type="predicted"/>
<evidence type="ECO:0000313" key="1">
    <source>
        <dbReference type="EMBL" id="KOO27420.1"/>
    </source>
</evidence>
<dbReference type="AlphaFoldDB" id="A0A0M0JLQ7"/>
<keyword evidence="2" id="KW-1185">Reference proteome</keyword>
<accession>A0A0M0JLQ7</accession>
<organism evidence="1 2">
    <name type="scientific">Chrysochromulina tobinii</name>
    <dbReference type="NCBI Taxonomy" id="1460289"/>
    <lineage>
        <taxon>Eukaryota</taxon>
        <taxon>Haptista</taxon>
        <taxon>Haptophyta</taxon>
        <taxon>Prymnesiophyceae</taxon>
        <taxon>Prymnesiales</taxon>
        <taxon>Chrysochromulinaceae</taxon>
        <taxon>Chrysochromulina</taxon>
    </lineage>
</organism>
<protein>
    <submittedName>
        <fullName evidence="1">Uncharacterized protein</fullName>
    </submittedName>
</protein>
<name>A0A0M0JLQ7_9EUKA</name>